<keyword evidence="3" id="KW-1185">Reference proteome</keyword>
<gene>
    <name evidence="2" type="ORF">SAMN05444377_10553</name>
</gene>
<sequence length="212" mass="25190">MRKLTAIFANSSYMKMIIILVLFYVILFTGQIMELNFPISLNVFLVAIIFTIIISMEFSILNKDFISDFKIRSYSRKLKFGNLFNAIFWTGLIVFDNQHKKLFVIILILWIYPFIDIVMVYVFRKKQPYTIFINNRNLILNGPWKIERDLSELTEITFDRYSKNLNLSFKTKSDISIQTKEFNKQDIDKFVEIIITKSENNVCLPENYILNK</sequence>
<dbReference type="AlphaFoldDB" id="A0A1M4ZXK9"/>
<feature type="transmembrane region" description="Helical" evidence="1">
    <location>
        <begin position="80"/>
        <end position="96"/>
    </location>
</feature>
<evidence type="ECO:0000256" key="1">
    <source>
        <dbReference type="SAM" id="Phobius"/>
    </source>
</evidence>
<proteinExistence type="predicted"/>
<feature type="transmembrane region" description="Helical" evidence="1">
    <location>
        <begin position="12"/>
        <end position="33"/>
    </location>
</feature>
<evidence type="ECO:0000313" key="2">
    <source>
        <dbReference type="EMBL" id="SHF22376.1"/>
    </source>
</evidence>
<dbReference type="STRING" id="1124188.SAMN05444377_10553"/>
<keyword evidence="1" id="KW-1133">Transmembrane helix</keyword>
<dbReference type="Proteomes" id="UP000184147">
    <property type="component" value="Unassembled WGS sequence"/>
</dbReference>
<evidence type="ECO:0000313" key="3">
    <source>
        <dbReference type="Proteomes" id="UP000184147"/>
    </source>
</evidence>
<accession>A0A1M4ZXK9</accession>
<name>A0A1M4ZXK9_9FLAO</name>
<feature type="transmembrane region" description="Helical" evidence="1">
    <location>
        <begin position="102"/>
        <end position="123"/>
    </location>
</feature>
<keyword evidence="1" id="KW-0472">Membrane</keyword>
<reference evidence="2 3" key="1">
    <citation type="submission" date="2016-11" db="EMBL/GenBank/DDBJ databases">
        <authorList>
            <person name="Jaros S."/>
            <person name="Januszkiewicz K."/>
            <person name="Wedrychowicz H."/>
        </authorList>
    </citation>
    <scope>NUCLEOTIDE SEQUENCE [LARGE SCALE GENOMIC DNA]</scope>
    <source>
        <strain evidence="2 3">DSM 25660</strain>
    </source>
</reference>
<organism evidence="2 3">
    <name type="scientific">Flavobacterium fontis</name>
    <dbReference type="NCBI Taxonomy" id="1124188"/>
    <lineage>
        <taxon>Bacteria</taxon>
        <taxon>Pseudomonadati</taxon>
        <taxon>Bacteroidota</taxon>
        <taxon>Flavobacteriia</taxon>
        <taxon>Flavobacteriales</taxon>
        <taxon>Flavobacteriaceae</taxon>
        <taxon>Flavobacterium</taxon>
    </lineage>
</organism>
<feature type="transmembrane region" description="Helical" evidence="1">
    <location>
        <begin position="39"/>
        <end position="60"/>
    </location>
</feature>
<keyword evidence="1" id="KW-0812">Transmembrane</keyword>
<protein>
    <submittedName>
        <fullName evidence="2">Uncharacterized protein</fullName>
    </submittedName>
</protein>
<dbReference type="EMBL" id="FQVQ01000005">
    <property type="protein sequence ID" value="SHF22376.1"/>
    <property type="molecule type" value="Genomic_DNA"/>
</dbReference>